<organism evidence="1">
    <name type="scientific">Anguilla anguilla</name>
    <name type="common">European freshwater eel</name>
    <name type="synonym">Muraena anguilla</name>
    <dbReference type="NCBI Taxonomy" id="7936"/>
    <lineage>
        <taxon>Eukaryota</taxon>
        <taxon>Metazoa</taxon>
        <taxon>Chordata</taxon>
        <taxon>Craniata</taxon>
        <taxon>Vertebrata</taxon>
        <taxon>Euteleostomi</taxon>
        <taxon>Actinopterygii</taxon>
        <taxon>Neopterygii</taxon>
        <taxon>Teleostei</taxon>
        <taxon>Anguilliformes</taxon>
        <taxon>Anguillidae</taxon>
        <taxon>Anguilla</taxon>
    </lineage>
</organism>
<dbReference type="AlphaFoldDB" id="A0A0E9R1I2"/>
<dbReference type="EMBL" id="GBXM01086262">
    <property type="protein sequence ID" value="JAH22315.1"/>
    <property type="molecule type" value="Transcribed_RNA"/>
</dbReference>
<proteinExistence type="predicted"/>
<accession>A0A0E9R1I2</accession>
<reference evidence="1" key="1">
    <citation type="submission" date="2014-11" db="EMBL/GenBank/DDBJ databases">
        <authorList>
            <person name="Amaro Gonzalez C."/>
        </authorList>
    </citation>
    <scope>NUCLEOTIDE SEQUENCE</scope>
</reference>
<name>A0A0E9R1I2_ANGAN</name>
<protein>
    <submittedName>
        <fullName evidence="1">Uncharacterized protein</fullName>
    </submittedName>
</protein>
<reference evidence="1" key="2">
    <citation type="journal article" date="2015" name="Fish Shellfish Immunol.">
        <title>Early steps in the European eel (Anguilla anguilla)-Vibrio vulnificus interaction in the gills: Role of the RtxA13 toxin.</title>
        <authorList>
            <person name="Callol A."/>
            <person name="Pajuelo D."/>
            <person name="Ebbesson L."/>
            <person name="Teles M."/>
            <person name="MacKenzie S."/>
            <person name="Amaro C."/>
        </authorList>
    </citation>
    <scope>NUCLEOTIDE SEQUENCE</scope>
</reference>
<evidence type="ECO:0000313" key="1">
    <source>
        <dbReference type="EMBL" id="JAH22315.1"/>
    </source>
</evidence>
<sequence length="55" mass="6020">MPRPLLDGLWLLFIQDSFCSSFVSWAVIVSIDFSTEITKITLAFEPGDGAIVKGS</sequence>